<reference evidence="1 2" key="1">
    <citation type="journal article" date="2018" name="G3 (Bethesda)">
        <title>Phylogenetic and Phylogenomic Definition of Rhizopus Species.</title>
        <authorList>
            <person name="Gryganskyi A.P."/>
            <person name="Golan J."/>
            <person name="Dolatabadi S."/>
            <person name="Mondo S."/>
            <person name="Robb S."/>
            <person name="Idnurm A."/>
            <person name="Muszewska A."/>
            <person name="Steczkiewicz K."/>
            <person name="Masonjones S."/>
            <person name="Liao H.L."/>
            <person name="Gajdeczka M.T."/>
            <person name="Anike F."/>
            <person name="Vuek A."/>
            <person name="Anishchenko I.M."/>
            <person name="Voigt K."/>
            <person name="de Hoog G.S."/>
            <person name="Smith M.E."/>
            <person name="Heitman J."/>
            <person name="Vilgalys R."/>
            <person name="Stajich J.E."/>
        </authorList>
    </citation>
    <scope>NUCLEOTIDE SEQUENCE [LARGE SCALE GENOMIC DNA]</scope>
    <source>
        <strain evidence="1 2">LSU 92-RS-03</strain>
    </source>
</reference>
<keyword evidence="2" id="KW-1185">Reference proteome</keyword>
<dbReference type="AlphaFoldDB" id="A0A367K9J6"/>
<dbReference type="EMBL" id="PJQM01002011">
    <property type="protein sequence ID" value="RCH98903.1"/>
    <property type="molecule type" value="Genomic_DNA"/>
</dbReference>
<sequence length="164" mass="19144">LCVTRMSLSKYSTNFKDMWENMGLFYTTLNKLLMALLCIHLTPKDVGYGSSARSYREDLEKKKRKDSNGLKILNIKSTMANSSIYDLASVQQVDDWKKNAERKTKELKNKKYVDRLCRKERYFVLPVEDRKRIIFVGDRGLAVGSRLKGFMRYGGGLWKPKRRS</sequence>
<organism evidence="1 2">
    <name type="scientific">Rhizopus stolonifer</name>
    <name type="common">Rhizopus nigricans</name>
    <dbReference type="NCBI Taxonomy" id="4846"/>
    <lineage>
        <taxon>Eukaryota</taxon>
        <taxon>Fungi</taxon>
        <taxon>Fungi incertae sedis</taxon>
        <taxon>Mucoromycota</taxon>
        <taxon>Mucoromycotina</taxon>
        <taxon>Mucoromycetes</taxon>
        <taxon>Mucorales</taxon>
        <taxon>Mucorineae</taxon>
        <taxon>Rhizopodaceae</taxon>
        <taxon>Rhizopus</taxon>
    </lineage>
</organism>
<dbReference type="OrthoDB" id="2290319at2759"/>
<evidence type="ECO:0000313" key="1">
    <source>
        <dbReference type="EMBL" id="RCH98903.1"/>
    </source>
</evidence>
<dbReference type="STRING" id="4846.A0A367K9J6"/>
<evidence type="ECO:0000313" key="2">
    <source>
        <dbReference type="Proteomes" id="UP000253551"/>
    </source>
</evidence>
<proteinExistence type="predicted"/>
<dbReference type="Proteomes" id="UP000253551">
    <property type="component" value="Unassembled WGS sequence"/>
</dbReference>
<feature type="non-terminal residue" evidence="1">
    <location>
        <position position="1"/>
    </location>
</feature>
<gene>
    <name evidence="1" type="ORF">CU098_011304</name>
</gene>
<comment type="caution">
    <text evidence="1">The sequence shown here is derived from an EMBL/GenBank/DDBJ whole genome shotgun (WGS) entry which is preliminary data.</text>
</comment>
<name>A0A367K9J6_RHIST</name>
<accession>A0A367K9J6</accession>
<protein>
    <submittedName>
        <fullName evidence="1">Uncharacterized protein</fullName>
    </submittedName>
</protein>